<keyword evidence="4" id="KW-0695">RNA-directed DNA polymerase</keyword>
<dbReference type="Gene3D" id="3.30.420.10">
    <property type="entry name" value="Ribonuclease H-like superfamily/Ribonuclease H"/>
    <property type="match status" value="1"/>
</dbReference>
<feature type="compositionally biased region" description="Polar residues" evidence="1">
    <location>
        <begin position="50"/>
        <end position="60"/>
    </location>
</feature>
<organism evidence="4">
    <name type="scientific">Tanacetum cinerariifolium</name>
    <name type="common">Dalmatian daisy</name>
    <name type="synonym">Chrysanthemum cinerariifolium</name>
    <dbReference type="NCBI Taxonomy" id="118510"/>
    <lineage>
        <taxon>Eukaryota</taxon>
        <taxon>Viridiplantae</taxon>
        <taxon>Streptophyta</taxon>
        <taxon>Embryophyta</taxon>
        <taxon>Tracheophyta</taxon>
        <taxon>Spermatophyta</taxon>
        <taxon>Magnoliopsida</taxon>
        <taxon>eudicotyledons</taxon>
        <taxon>Gunneridae</taxon>
        <taxon>Pentapetalae</taxon>
        <taxon>asterids</taxon>
        <taxon>campanulids</taxon>
        <taxon>Asterales</taxon>
        <taxon>Asteraceae</taxon>
        <taxon>Asteroideae</taxon>
        <taxon>Anthemideae</taxon>
        <taxon>Anthemidinae</taxon>
        <taxon>Tanacetum</taxon>
    </lineage>
</organism>
<evidence type="ECO:0000259" key="2">
    <source>
        <dbReference type="Pfam" id="PF13456"/>
    </source>
</evidence>
<dbReference type="InterPro" id="IPR036397">
    <property type="entry name" value="RNaseH_sf"/>
</dbReference>
<name>A0A6L2JCJ9_TANCI</name>
<feature type="region of interest" description="Disordered" evidence="1">
    <location>
        <begin position="251"/>
        <end position="286"/>
    </location>
</feature>
<dbReference type="AlphaFoldDB" id="A0A6L2JCJ9"/>
<evidence type="ECO:0000313" key="4">
    <source>
        <dbReference type="EMBL" id="GEU34611.1"/>
    </source>
</evidence>
<accession>A0A6L2JCJ9</accession>
<reference evidence="4" key="1">
    <citation type="journal article" date="2019" name="Sci. Rep.">
        <title>Draft genome of Tanacetum cinerariifolium, the natural source of mosquito coil.</title>
        <authorList>
            <person name="Yamashiro T."/>
            <person name="Shiraishi A."/>
            <person name="Satake H."/>
            <person name="Nakayama K."/>
        </authorList>
    </citation>
    <scope>NUCLEOTIDE SEQUENCE</scope>
</reference>
<proteinExistence type="predicted"/>
<dbReference type="GO" id="GO:0003964">
    <property type="term" value="F:RNA-directed DNA polymerase activity"/>
    <property type="evidence" value="ECO:0007669"/>
    <property type="project" value="UniProtKB-KW"/>
</dbReference>
<feature type="compositionally biased region" description="Low complexity" evidence="1">
    <location>
        <begin position="8"/>
        <end position="21"/>
    </location>
</feature>
<comment type="caution">
    <text evidence="4">The sequence shown here is derived from an EMBL/GenBank/DDBJ whole genome shotgun (WGS) entry which is preliminary data.</text>
</comment>
<dbReference type="InterPro" id="IPR002156">
    <property type="entry name" value="RNaseH_domain"/>
</dbReference>
<dbReference type="PANTHER" id="PTHR48475:SF2">
    <property type="entry name" value="RIBONUCLEASE H"/>
    <property type="match status" value="1"/>
</dbReference>
<dbReference type="InterPro" id="IPR043502">
    <property type="entry name" value="DNA/RNA_pol_sf"/>
</dbReference>
<dbReference type="GO" id="GO:0004523">
    <property type="term" value="F:RNA-DNA hybrid ribonuclease activity"/>
    <property type="evidence" value="ECO:0007669"/>
    <property type="project" value="InterPro"/>
</dbReference>
<feature type="region of interest" description="Disordered" evidence="1">
    <location>
        <begin position="41"/>
        <end position="65"/>
    </location>
</feature>
<gene>
    <name evidence="4" type="ORF">Tci_006589</name>
</gene>
<dbReference type="SUPFAM" id="SSF56672">
    <property type="entry name" value="DNA/RNA polymerases"/>
    <property type="match status" value="1"/>
</dbReference>
<keyword evidence="4" id="KW-0808">Transferase</keyword>
<feature type="domain" description="Reverse transcriptase/retrotransposon-derived protein RNase H-like" evidence="3">
    <location>
        <begin position="535"/>
        <end position="626"/>
    </location>
</feature>
<evidence type="ECO:0000256" key="1">
    <source>
        <dbReference type="SAM" id="MobiDB-lite"/>
    </source>
</evidence>
<dbReference type="CDD" id="cd09279">
    <property type="entry name" value="RNase_HI_like"/>
    <property type="match status" value="1"/>
</dbReference>
<sequence length="1015" mass="114300">MAPKRTTRANPTTTTTTTTTSVTDAQLEALIEQGVAKALATRDADRNMNGDDSLNSGTSARRTERVTRECTYPDFMKCKPLNFKGTKGVFELTQWFENMETVFRISNCSVENQIKFSTCTLLGSALMWWNCYVMTVGPDAAYAMTWVDMKKQMTEKYCSRGEMKKLENKIERYVGGLPDVIHESVVPSRPKTMQEAIKMANELMDKRNNTWVERQSINHRGLHGTVHGGNRAHEGRPLNEKSLLLAKRKVTHHEEHRTSQSGTLQRRDLTSMVSQREGRGSSRFTPLTRTPKEILVAEVGKFQPPLPIVTPVEKRSSNKFCDFHNDKGHSTNECMQLIKYIEELVRAGKLSHLIKEIKQGRDQSKVGKKEAPVKDKSMEIYMIQSWQRMTRLKVTQSFERVKEIRFPSLATSSGTEGPLVIEAKIGGHMIQRMSLSSYNGIIGRPRIKEIQAVPSTSHGMLKFPADGRIVTIRSTILIPAECATVITLSKEIPKEAGVRHENFKLNISSISGRDIHPFGNRKGEGLGTREGHPSRAFKQLKQHLSKLPLLVPPKPKVELIVHLSASYGAISAVLMTKRGTVQTPVYFVSRAIQDPKLNYTPMEKLFLSLVFTAKRLRRYFQPHPVAVITDQPIKQIMSRPDVEGRLQKWSVMPREHNITYRPRTSSKGQVLANFLVEMPDESPPDASVVETQQEPWTLFTDGSSCVDGSGAGLILTSPEGTKFTYALRFQFTASNNEAKYEALPAGLRIIAHMGVRNVHVNVDSKLVENQVLGAYVAKEENMIKYLEKVKSLVSGLANLSINQVSRSKNKKVNTLSKIASTSFGHLSKQGSVEILKEKSIQEKEVTTVAEEDGPTWMTQIKEYLKKWTLPGDRKEATKPRIKARQYELLEGVLNRRMEAVIPTEIGMPTYRTTVVDVVHNDEELQLNLDLLEERRERAAIHEAKAKLKMTKYYNTKVCGVTFRPSDFVYRSNDASHAVDGGKLSSKWEGPYEVTKALGDGAYKRRSTDETVLPRT</sequence>
<dbReference type="EMBL" id="BKCJ010000596">
    <property type="protein sequence ID" value="GEU34611.1"/>
    <property type="molecule type" value="Genomic_DNA"/>
</dbReference>
<feature type="domain" description="RNase H type-1" evidence="2">
    <location>
        <begin position="708"/>
        <end position="817"/>
    </location>
</feature>
<dbReference type="SUPFAM" id="SSF53098">
    <property type="entry name" value="Ribonuclease H-like"/>
    <property type="match status" value="1"/>
</dbReference>
<keyword evidence="4" id="KW-0548">Nucleotidyltransferase</keyword>
<dbReference type="PANTHER" id="PTHR48475">
    <property type="entry name" value="RIBONUCLEASE H"/>
    <property type="match status" value="1"/>
</dbReference>
<dbReference type="Pfam" id="PF13456">
    <property type="entry name" value="RVT_3"/>
    <property type="match status" value="1"/>
</dbReference>
<dbReference type="Pfam" id="PF17919">
    <property type="entry name" value="RT_RNaseH_2"/>
    <property type="match status" value="1"/>
</dbReference>
<dbReference type="InterPro" id="IPR012337">
    <property type="entry name" value="RNaseH-like_sf"/>
</dbReference>
<dbReference type="InterPro" id="IPR041577">
    <property type="entry name" value="RT_RNaseH_2"/>
</dbReference>
<feature type="region of interest" description="Disordered" evidence="1">
    <location>
        <begin position="1"/>
        <end position="21"/>
    </location>
</feature>
<dbReference type="GO" id="GO:0003676">
    <property type="term" value="F:nucleic acid binding"/>
    <property type="evidence" value="ECO:0007669"/>
    <property type="project" value="InterPro"/>
</dbReference>
<evidence type="ECO:0000259" key="3">
    <source>
        <dbReference type="Pfam" id="PF17919"/>
    </source>
</evidence>
<protein>
    <submittedName>
        <fullName evidence="4">Reverse transcriptase domain-containing protein</fullName>
    </submittedName>
</protein>